<accession>A0A255ILW8</accession>
<dbReference type="InterPro" id="IPR029063">
    <property type="entry name" value="SAM-dependent_MTases_sf"/>
</dbReference>
<comment type="subcellular location">
    <subcellularLocation>
        <location evidence="2">Cytoplasm</location>
    </subcellularLocation>
</comment>
<dbReference type="GO" id="GO:0003723">
    <property type="term" value="F:RNA binding"/>
    <property type="evidence" value="ECO:0007669"/>
    <property type="project" value="UniProtKB-UniRule"/>
</dbReference>
<reference evidence="15 18" key="2">
    <citation type="submission" date="2018-05" db="EMBL/GenBank/DDBJ databases">
        <title>Genomic Encyclopedia of Type Strains, Phase IV (KMG-IV): sequencing the most valuable type-strain genomes for metagenomic binning, comparative biology and taxonomic classification.</title>
        <authorList>
            <person name="Goeker M."/>
        </authorList>
    </citation>
    <scope>NUCLEOTIDE SEQUENCE [LARGE SCALE GENOMIC DNA]</scope>
    <source>
        <strain evidence="15 18">DSM 28816</strain>
    </source>
</reference>
<evidence type="ECO:0000256" key="11">
    <source>
        <dbReference type="ARBA" id="ARBA00031088"/>
    </source>
</evidence>
<dbReference type="Pfam" id="PF22458">
    <property type="entry name" value="RsmF-B_ferredox"/>
    <property type="match status" value="1"/>
</dbReference>
<feature type="binding site" evidence="13">
    <location>
        <position position="289"/>
    </location>
    <ligand>
        <name>S-adenosyl-L-methionine</name>
        <dbReference type="ChEBI" id="CHEBI:59789"/>
    </ligand>
</feature>
<dbReference type="PANTHER" id="PTHR22807:SF53">
    <property type="entry name" value="RIBOSOMAL RNA SMALL SUBUNIT METHYLTRANSFERASE B-RELATED"/>
    <property type="match status" value="1"/>
</dbReference>
<feature type="binding site" evidence="13">
    <location>
        <position position="316"/>
    </location>
    <ligand>
        <name>S-adenosyl-L-methionine</name>
        <dbReference type="ChEBI" id="CHEBI:59789"/>
    </ligand>
</feature>
<dbReference type="GO" id="GO:0006355">
    <property type="term" value="P:regulation of DNA-templated transcription"/>
    <property type="evidence" value="ECO:0007669"/>
    <property type="project" value="InterPro"/>
</dbReference>
<evidence type="ECO:0000256" key="9">
    <source>
        <dbReference type="ARBA" id="ARBA00022884"/>
    </source>
</evidence>
<feature type="binding site" evidence="13">
    <location>
        <position position="334"/>
    </location>
    <ligand>
        <name>S-adenosyl-L-methionine</name>
        <dbReference type="ChEBI" id="CHEBI:59789"/>
    </ligand>
</feature>
<dbReference type="InterPro" id="IPR004573">
    <property type="entry name" value="rRNA_ssu_MeTfrase_B"/>
</dbReference>
<comment type="caution">
    <text evidence="15">The sequence shown here is derived from an EMBL/GenBank/DDBJ whole genome shotgun (WGS) entry which is preliminary data.</text>
</comment>
<dbReference type="InterPro" id="IPR054728">
    <property type="entry name" value="RsmB-like_ferredoxin"/>
</dbReference>
<dbReference type="RefSeq" id="WP_094376665.1">
    <property type="nucleotide sequence ID" value="NZ_NOKA02000004.1"/>
</dbReference>
<dbReference type="SUPFAM" id="SSF53335">
    <property type="entry name" value="S-adenosyl-L-methionine-dependent methyltransferases"/>
    <property type="match status" value="1"/>
</dbReference>
<keyword evidence="4" id="KW-0963">Cytoplasm</keyword>
<keyword evidence="9 13" id="KW-0694">RNA-binding</keyword>
<keyword evidence="7 13" id="KW-0808">Transferase</keyword>
<evidence type="ECO:0000256" key="2">
    <source>
        <dbReference type="ARBA" id="ARBA00004496"/>
    </source>
</evidence>
<reference evidence="16 17" key="1">
    <citation type="journal article" date="2017" name="Genome Announc.">
        <title>Draft Genome Sequence of a Sporulating and Motile Strain of Lachnotalea glycerini Isolated from Water in Quebec City, Canada.</title>
        <authorList>
            <person name="Maheux A.F."/>
            <person name="Boudreau D.K."/>
            <person name="Berube E."/>
            <person name="Boissinot M."/>
            <person name="Raymond F."/>
            <person name="Brodeur S."/>
            <person name="Corbeil J."/>
            <person name="Isabel S."/>
            <person name="Omar R.F."/>
            <person name="Bergeron M.G."/>
        </authorList>
    </citation>
    <scope>NUCLEOTIDE SEQUENCE [LARGE SCALE GENOMIC DNA]</scope>
    <source>
        <strain evidence="16 17">CCRI-19302</strain>
    </source>
</reference>
<dbReference type="Gene3D" id="3.30.70.1170">
    <property type="entry name" value="Sun protein, domain 3"/>
    <property type="match status" value="1"/>
</dbReference>
<dbReference type="GO" id="GO:0008649">
    <property type="term" value="F:rRNA methyltransferase activity"/>
    <property type="evidence" value="ECO:0007669"/>
    <property type="project" value="InterPro"/>
</dbReference>
<proteinExistence type="inferred from homology"/>
<dbReference type="Pfam" id="PF01029">
    <property type="entry name" value="NusB"/>
    <property type="match status" value="1"/>
</dbReference>
<dbReference type="InterPro" id="IPR006027">
    <property type="entry name" value="NusB_RsmB_TIM44"/>
</dbReference>
<dbReference type="EMBL" id="QICS01000006">
    <property type="protein sequence ID" value="PXV89505.1"/>
    <property type="molecule type" value="Genomic_DNA"/>
</dbReference>
<dbReference type="FunFam" id="3.30.70.1170:FF:000003">
    <property type="entry name" value="16S rRNA (Cytosine(967)-C(5))-methyltransferase RsmB"/>
    <property type="match status" value="1"/>
</dbReference>
<evidence type="ECO:0000256" key="13">
    <source>
        <dbReference type="PROSITE-ProRule" id="PRU01023"/>
    </source>
</evidence>
<dbReference type="Pfam" id="PF01189">
    <property type="entry name" value="Methyltr_RsmB-F"/>
    <property type="match status" value="1"/>
</dbReference>
<dbReference type="InterPro" id="IPR049560">
    <property type="entry name" value="MeTrfase_RsmB-F_NOP2_cat"/>
</dbReference>
<evidence type="ECO:0000256" key="8">
    <source>
        <dbReference type="ARBA" id="ARBA00022691"/>
    </source>
</evidence>
<feature type="active site" description="Nucleophile" evidence="13">
    <location>
        <position position="387"/>
    </location>
</feature>
<evidence type="ECO:0000313" key="15">
    <source>
        <dbReference type="EMBL" id="PXV89505.1"/>
    </source>
</evidence>
<name>A0A255ILW8_9FIRM</name>
<dbReference type="Proteomes" id="UP000216411">
    <property type="component" value="Unassembled WGS sequence"/>
</dbReference>
<comment type="catalytic activity">
    <reaction evidence="12">
        <text>cytidine(967) in 16S rRNA + S-adenosyl-L-methionine = 5-methylcytidine(967) in 16S rRNA + S-adenosyl-L-homocysteine + H(+)</text>
        <dbReference type="Rhea" id="RHEA:42748"/>
        <dbReference type="Rhea" id="RHEA-COMP:10219"/>
        <dbReference type="Rhea" id="RHEA-COMP:10220"/>
        <dbReference type="ChEBI" id="CHEBI:15378"/>
        <dbReference type="ChEBI" id="CHEBI:57856"/>
        <dbReference type="ChEBI" id="CHEBI:59789"/>
        <dbReference type="ChEBI" id="CHEBI:74483"/>
        <dbReference type="ChEBI" id="CHEBI:82748"/>
        <dbReference type="EC" id="2.1.1.176"/>
    </reaction>
</comment>
<keyword evidence="5" id="KW-0698">rRNA processing</keyword>
<evidence type="ECO:0000313" key="17">
    <source>
        <dbReference type="Proteomes" id="UP000216411"/>
    </source>
</evidence>
<dbReference type="EC" id="2.1.1.176" evidence="3"/>
<dbReference type="NCBIfam" id="NF011494">
    <property type="entry name" value="PRK14902.1"/>
    <property type="match status" value="1"/>
</dbReference>
<dbReference type="Gene3D" id="1.10.940.10">
    <property type="entry name" value="NusB-like"/>
    <property type="match status" value="1"/>
</dbReference>
<dbReference type="CDD" id="cd02440">
    <property type="entry name" value="AdoMet_MTases"/>
    <property type="match status" value="1"/>
</dbReference>
<gene>
    <name evidence="15" type="ORF">C8E03_106157</name>
    <name evidence="16" type="ORF">CG710_004840</name>
</gene>
<dbReference type="Gene3D" id="3.40.50.150">
    <property type="entry name" value="Vaccinia Virus protein VP39"/>
    <property type="match status" value="1"/>
</dbReference>
<keyword evidence="6 13" id="KW-0489">Methyltransferase</keyword>
<dbReference type="InterPro" id="IPR023267">
    <property type="entry name" value="RCMT"/>
</dbReference>
<dbReference type="Proteomes" id="UP000247523">
    <property type="component" value="Unassembled WGS sequence"/>
</dbReference>
<evidence type="ECO:0000256" key="10">
    <source>
        <dbReference type="ARBA" id="ARBA00030399"/>
    </source>
</evidence>
<evidence type="ECO:0000256" key="3">
    <source>
        <dbReference type="ARBA" id="ARBA00012140"/>
    </source>
</evidence>
<dbReference type="GO" id="GO:0005737">
    <property type="term" value="C:cytoplasm"/>
    <property type="evidence" value="ECO:0007669"/>
    <property type="project" value="UniProtKB-SubCell"/>
</dbReference>
<sequence length="453" mass="51829">MTKSVNTRELILGILLEVTEHEAYSHLIIRNVLDKYQYLDKQERAFITRVSEGTIENMILIDYIINQFSKVSINKMKPVIRSILRMSVYQLKFMDSVPDSAVCNEAVKLATRKGFHNLKGFVNGVLRNISRNLEQVTFPDEKKTPSKYLSIMYSMPEWIVEKWLEEYEYHIVKRILEGFLNKNSTTIRCNTSKITTEELKAMLNQEGIQVNSSNCLDYALEISDYNRINVMEAFKKGFFQVQDISSMLVAEVADIKENSYVIDVCAAPGGKSLHAADKLKETGYVEARDLTENKITLIEENINRIGFTNIEARQQDALILDEKSLEKADVVLADLPCSGLGVIAKKTDIKYKMTPKKQSALVKLQRDILHVVGQYVKPGGVLIYSTCTINREENLENVSWFIQNHEFELESISNYLKDKLQCDTAESGYVQLLPEINETDGFFIAKLRKADRQ</sequence>
<evidence type="ECO:0000256" key="6">
    <source>
        <dbReference type="ARBA" id="ARBA00022603"/>
    </source>
</evidence>
<feature type="binding site" evidence="13">
    <location>
        <begin position="265"/>
        <end position="271"/>
    </location>
    <ligand>
        <name>S-adenosyl-L-methionine</name>
        <dbReference type="ChEBI" id="CHEBI:59789"/>
    </ligand>
</feature>
<evidence type="ECO:0000256" key="7">
    <source>
        <dbReference type="ARBA" id="ARBA00022679"/>
    </source>
</evidence>
<dbReference type="NCBIfam" id="TIGR00563">
    <property type="entry name" value="rsmB"/>
    <property type="match status" value="1"/>
</dbReference>
<organism evidence="15 18">
    <name type="scientific">Lachnotalea glycerini</name>
    <dbReference type="NCBI Taxonomy" id="1763509"/>
    <lineage>
        <taxon>Bacteria</taxon>
        <taxon>Bacillati</taxon>
        <taxon>Bacillota</taxon>
        <taxon>Clostridia</taxon>
        <taxon>Lachnospirales</taxon>
        <taxon>Lachnospiraceae</taxon>
        <taxon>Lachnotalea</taxon>
    </lineage>
</organism>
<dbReference type="InterPro" id="IPR035926">
    <property type="entry name" value="NusB-like_sf"/>
</dbReference>
<dbReference type="SUPFAM" id="SSF48013">
    <property type="entry name" value="NusB-like"/>
    <property type="match status" value="1"/>
</dbReference>
<evidence type="ECO:0000313" key="18">
    <source>
        <dbReference type="Proteomes" id="UP000247523"/>
    </source>
</evidence>
<evidence type="ECO:0000259" key="14">
    <source>
        <dbReference type="PROSITE" id="PS51686"/>
    </source>
</evidence>
<feature type="domain" description="SAM-dependent MTase RsmB/NOP-type" evidence="14">
    <location>
        <begin position="175"/>
        <end position="450"/>
    </location>
</feature>
<evidence type="ECO:0000256" key="12">
    <source>
        <dbReference type="ARBA" id="ARBA00047283"/>
    </source>
</evidence>
<dbReference type="AlphaFoldDB" id="A0A255ILW8"/>
<protein>
    <recommendedName>
        <fullName evidence="3">16S rRNA (cytosine(967)-C(5))-methyltransferase</fullName>
        <ecNumber evidence="3">2.1.1.176</ecNumber>
    </recommendedName>
    <alternativeName>
        <fullName evidence="10">16S rRNA m5C967 methyltransferase</fullName>
    </alternativeName>
    <alternativeName>
        <fullName evidence="11">rRNA (cytosine-C(5)-)-methyltransferase RsmB</fullName>
    </alternativeName>
</protein>
<dbReference type="PANTHER" id="PTHR22807">
    <property type="entry name" value="NOP2 YEAST -RELATED NOL1/NOP2/FMU SUN DOMAIN-CONTAINING"/>
    <property type="match status" value="1"/>
</dbReference>
<comment type="function">
    <text evidence="1">Specifically methylates the cytosine at position 967 (m5C967) of 16S rRNA.</text>
</comment>
<dbReference type="InterPro" id="IPR001678">
    <property type="entry name" value="MeTrfase_RsmB-F_NOP2_dom"/>
</dbReference>
<evidence type="ECO:0000256" key="4">
    <source>
        <dbReference type="ARBA" id="ARBA00022490"/>
    </source>
</evidence>
<dbReference type="PRINTS" id="PR02008">
    <property type="entry name" value="RCMTFAMILY"/>
</dbReference>
<comment type="similarity">
    <text evidence="13">Belongs to the class I-like SAM-binding methyltransferase superfamily. RsmB/NOP family.</text>
</comment>
<evidence type="ECO:0000256" key="5">
    <source>
        <dbReference type="ARBA" id="ARBA00022552"/>
    </source>
</evidence>
<keyword evidence="8 13" id="KW-0949">S-adenosyl-L-methionine</keyword>
<dbReference type="OrthoDB" id="9810297at2"/>
<reference evidence="16" key="3">
    <citation type="submission" date="2018-07" db="EMBL/GenBank/DDBJ databases">
        <authorList>
            <person name="Quirk P.G."/>
            <person name="Krulwich T.A."/>
        </authorList>
    </citation>
    <scope>NUCLEOTIDE SEQUENCE</scope>
    <source>
        <strain evidence="16">CCRI-19302</strain>
    </source>
</reference>
<evidence type="ECO:0000313" key="16">
    <source>
        <dbReference type="EMBL" id="RDY32311.1"/>
    </source>
</evidence>
<dbReference type="PROSITE" id="PS51686">
    <property type="entry name" value="SAM_MT_RSMB_NOP"/>
    <property type="match status" value="1"/>
</dbReference>
<keyword evidence="17" id="KW-1185">Reference proteome</keyword>
<dbReference type="EMBL" id="NOKA02000004">
    <property type="protein sequence ID" value="RDY32311.1"/>
    <property type="molecule type" value="Genomic_DNA"/>
</dbReference>
<evidence type="ECO:0000256" key="1">
    <source>
        <dbReference type="ARBA" id="ARBA00002724"/>
    </source>
</evidence>